<proteinExistence type="inferred from homology"/>
<comment type="similarity">
    <text evidence="1">Belongs to the leucine-binding protein family.</text>
</comment>
<name>A0ABY2X9V4_9RHOB</name>
<evidence type="ECO:0000256" key="3">
    <source>
        <dbReference type="ARBA" id="ARBA00022970"/>
    </source>
</evidence>
<feature type="chain" id="PRO_5046406802" evidence="4">
    <location>
        <begin position="25"/>
        <end position="391"/>
    </location>
</feature>
<evidence type="ECO:0000256" key="1">
    <source>
        <dbReference type="ARBA" id="ARBA00010062"/>
    </source>
</evidence>
<accession>A0ABY2X9V4</accession>
<dbReference type="CDD" id="cd19989">
    <property type="entry name" value="PBP1_SBP-like"/>
    <property type="match status" value="1"/>
</dbReference>
<keyword evidence="7" id="KW-1185">Reference proteome</keyword>
<protein>
    <submittedName>
        <fullName evidence="6">Amino acid ABC transporter substrate-binding protein</fullName>
    </submittedName>
</protein>
<dbReference type="Pfam" id="PF13458">
    <property type="entry name" value="Peripla_BP_6"/>
    <property type="match status" value="1"/>
</dbReference>
<organism evidence="6 7">
    <name type="scientific">Arenibacterium halophilum</name>
    <dbReference type="NCBI Taxonomy" id="2583821"/>
    <lineage>
        <taxon>Bacteria</taxon>
        <taxon>Pseudomonadati</taxon>
        <taxon>Pseudomonadota</taxon>
        <taxon>Alphaproteobacteria</taxon>
        <taxon>Rhodobacterales</taxon>
        <taxon>Paracoccaceae</taxon>
        <taxon>Arenibacterium</taxon>
    </lineage>
</organism>
<feature type="signal peptide" evidence="4">
    <location>
        <begin position="1"/>
        <end position="24"/>
    </location>
</feature>
<gene>
    <name evidence="6" type="ORF">FGK64_10340</name>
</gene>
<evidence type="ECO:0000259" key="5">
    <source>
        <dbReference type="Pfam" id="PF13458"/>
    </source>
</evidence>
<evidence type="ECO:0000256" key="4">
    <source>
        <dbReference type="SAM" id="SignalP"/>
    </source>
</evidence>
<keyword evidence="3" id="KW-0029">Amino-acid transport</keyword>
<evidence type="ECO:0000313" key="7">
    <source>
        <dbReference type="Proteomes" id="UP001191082"/>
    </source>
</evidence>
<reference evidence="6 7" key="1">
    <citation type="submission" date="2019-05" db="EMBL/GenBank/DDBJ databases">
        <title>Marivita sp. nov. isolated from sea sediment.</title>
        <authorList>
            <person name="Kim W."/>
        </authorList>
    </citation>
    <scope>NUCLEOTIDE SEQUENCE [LARGE SCALE GENOMIC DNA]</scope>
    <source>
        <strain evidence="6 7">CAU 1492</strain>
    </source>
</reference>
<dbReference type="SUPFAM" id="SSF53822">
    <property type="entry name" value="Periplasmic binding protein-like I"/>
    <property type="match status" value="1"/>
</dbReference>
<keyword evidence="3" id="KW-0813">Transport</keyword>
<evidence type="ECO:0000313" key="6">
    <source>
        <dbReference type="EMBL" id="TMV13155.1"/>
    </source>
</evidence>
<dbReference type="InterPro" id="IPR051010">
    <property type="entry name" value="BCAA_transport"/>
</dbReference>
<dbReference type="RefSeq" id="WP_138863711.1">
    <property type="nucleotide sequence ID" value="NZ_VCPC01000002.1"/>
</dbReference>
<keyword evidence="2 4" id="KW-0732">Signal</keyword>
<dbReference type="InterPro" id="IPR028082">
    <property type="entry name" value="Peripla_BP_I"/>
</dbReference>
<dbReference type="PANTHER" id="PTHR30483:SF6">
    <property type="entry name" value="PERIPLASMIC BINDING PROTEIN OF ABC TRANSPORTER FOR NATURAL AMINO ACIDS"/>
    <property type="match status" value="1"/>
</dbReference>
<dbReference type="PANTHER" id="PTHR30483">
    <property type="entry name" value="LEUCINE-SPECIFIC-BINDING PROTEIN"/>
    <property type="match status" value="1"/>
</dbReference>
<sequence>MNIFGKAALFAAGAAALVANPALADEDAFRVGGIVSLSGAYGVIGESMRKGAELAAEARGGTVLGAPIVFEWEDTETNPQIAVQKASALMGKGVDMLFGAVSSGSTLAVMKVSERRGVPLIVTLSASDRITGEDMASNTFRTSNPVRMENTMMAEFVGREKLGKIYAVVADYGVGRDMWDDLKGRLDAVGAEIVAEDYPPLGGRDYALIIDKIKKTDADGVVMIMTGGDAITFLKQSGQVGLKDEKQIFGTMVMDEMMGEAVGDLSFGVNSTLRYHFAIDNEVNRAFVESYVAKYGVYPDQAAGEAYDGMAWFLDVVEETGVWDQQAWIKAFSTSTNTKSLEGVKVMRACDHQAAQSGIFGKAIKGEAPHPNVTMEISYQFDSETLFPACD</sequence>
<comment type="caution">
    <text evidence="6">The sequence shown here is derived from an EMBL/GenBank/DDBJ whole genome shotgun (WGS) entry which is preliminary data.</text>
</comment>
<dbReference type="Gene3D" id="3.40.50.2300">
    <property type="match status" value="2"/>
</dbReference>
<feature type="domain" description="Leucine-binding protein" evidence="5">
    <location>
        <begin position="30"/>
        <end position="364"/>
    </location>
</feature>
<dbReference type="EMBL" id="VCPC01000002">
    <property type="protein sequence ID" value="TMV13155.1"/>
    <property type="molecule type" value="Genomic_DNA"/>
</dbReference>
<dbReference type="InterPro" id="IPR028081">
    <property type="entry name" value="Leu-bd"/>
</dbReference>
<evidence type="ECO:0000256" key="2">
    <source>
        <dbReference type="ARBA" id="ARBA00022729"/>
    </source>
</evidence>
<dbReference type="Proteomes" id="UP001191082">
    <property type="component" value="Unassembled WGS sequence"/>
</dbReference>